<evidence type="ECO:0000256" key="1">
    <source>
        <dbReference type="ARBA" id="ARBA00008563"/>
    </source>
</evidence>
<sequence length="230" mass="26007">MFSGWRACQRGAGLWIQRPWMTASALSFPITGPLMTVRRDCGYYESPHSVQSHAPGVHRPITHTPTDILPPPSAIEPEDQAQAEEVISLVDEQIQNQSYGRLFAVLYADQRQFKVTPGDLIMLNHDLGIIPGSKIVLDKVLLVGGRDFSLIGRPVLPRDLVQIDATVVEKALSKPIFHFFTGRRIKQARMRFHRERQTTIRINNIILKCPIEAAQDRTGFETRKDDPTFL</sequence>
<dbReference type="PANTHER" id="PTHR21349:SF0">
    <property type="entry name" value="LARGE RIBOSOMAL SUBUNIT PROTEIN BL21M"/>
    <property type="match status" value="1"/>
</dbReference>
<evidence type="ECO:0000313" key="4">
    <source>
        <dbReference type="Proteomes" id="UP000318571"/>
    </source>
</evidence>
<dbReference type="GO" id="GO:0005762">
    <property type="term" value="C:mitochondrial large ribosomal subunit"/>
    <property type="evidence" value="ECO:0007669"/>
    <property type="project" value="TreeGrafter"/>
</dbReference>
<protein>
    <recommendedName>
        <fullName evidence="2">Large ribosomal subunit protein bL21m</fullName>
    </recommendedName>
</protein>
<gene>
    <name evidence="3" type="ORF">TCAL_05556</name>
</gene>
<dbReference type="Proteomes" id="UP000318571">
    <property type="component" value="Chromosome 3"/>
</dbReference>
<comment type="caution">
    <text evidence="3">The sequence shown here is derived from an EMBL/GenBank/DDBJ whole genome shotgun (WGS) entry which is preliminary data.</text>
</comment>
<dbReference type="STRING" id="6832.A0A553P8D4"/>
<evidence type="ECO:0000313" key="3">
    <source>
        <dbReference type="EMBL" id="TRY73951.1"/>
    </source>
</evidence>
<dbReference type="GO" id="GO:0003735">
    <property type="term" value="F:structural constituent of ribosome"/>
    <property type="evidence" value="ECO:0007669"/>
    <property type="project" value="TreeGrafter"/>
</dbReference>
<proteinExistence type="inferred from homology"/>
<dbReference type="OMA" id="TQVININ"/>
<accession>A0A553P8D4</accession>
<dbReference type="InterPro" id="IPR028909">
    <property type="entry name" value="bL21-like"/>
</dbReference>
<dbReference type="InterPro" id="IPR036164">
    <property type="entry name" value="bL21-like_sf"/>
</dbReference>
<dbReference type="AlphaFoldDB" id="A0A553P8D4"/>
<dbReference type="PANTHER" id="PTHR21349">
    <property type="entry name" value="50S RIBOSOMAL PROTEIN L21"/>
    <property type="match status" value="1"/>
</dbReference>
<comment type="similarity">
    <text evidence="1">Belongs to the bacterial ribosomal protein bL21 family.</text>
</comment>
<reference evidence="3 4" key="1">
    <citation type="journal article" date="2018" name="Nat. Ecol. Evol.">
        <title>Genomic signatures of mitonuclear coevolution across populations of Tigriopus californicus.</title>
        <authorList>
            <person name="Barreto F.S."/>
            <person name="Watson E.T."/>
            <person name="Lima T.G."/>
            <person name="Willett C.S."/>
            <person name="Edmands S."/>
            <person name="Li W."/>
            <person name="Burton R.S."/>
        </authorList>
    </citation>
    <scope>NUCLEOTIDE SEQUENCE [LARGE SCALE GENOMIC DNA]</scope>
    <source>
        <strain evidence="3 4">San Diego</strain>
    </source>
</reference>
<name>A0A553P8D4_TIGCA</name>
<dbReference type="Pfam" id="PF00829">
    <property type="entry name" value="Ribosomal_L21p"/>
    <property type="match status" value="1"/>
</dbReference>
<dbReference type="SUPFAM" id="SSF141091">
    <property type="entry name" value="L21p-like"/>
    <property type="match status" value="1"/>
</dbReference>
<dbReference type="OrthoDB" id="5994at2759"/>
<organism evidence="3 4">
    <name type="scientific">Tigriopus californicus</name>
    <name type="common">Marine copepod</name>
    <dbReference type="NCBI Taxonomy" id="6832"/>
    <lineage>
        <taxon>Eukaryota</taxon>
        <taxon>Metazoa</taxon>
        <taxon>Ecdysozoa</taxon>
        <taxon>Arthropoda</taxon>
        <taxon>Crustacea</taxon>
        <taxon>Multicrustacea</taxon>
        <taxon>Hexanauplia</taxon>
        <taxon>Copepoda</taxon>
        <taxon>Harpacticoida</taxon>
        <taxon>Harpacticidae</taxon>
        <taxon>Tigriopus</taxon>
    </lineage>
</organism>
<evidence type="ECO:0000256" key="2">
    <source>
        <dbReference type="ARBA" id="ARBA00044129"/>
    </source>
</evidence>
<dbReference type="EMBL" id="VCGU01000007">
    <property type="protein sequence ID" value="TRY73951.1"/>
    <property type="molecule type" value="Genomic_DNA"/>
</dbReference>
<keyword evidence="4" id="KW-1185">Reference proteome</keyword>